<dbReference type="GO" id="GO:0009097">
    <property type="term" value="P:isoleucine biosynthetic process"/>
    <property type="evidence" value="ECO:0007669"/>
    <property type="project" value="TreeGrafter"/>
</dbReference>
<feature type="domain" description="Thiamine pyrophosphate enzyme N-terminal TPP-binding" evidence="2">
    <location>
        <begin position="6"/>
        <end position="118"/>
    </location>
</feature>
<keyword evidence="4" id="KW-1185">Reference proteome</keyword>
<evidence type="ECO:0000259" key="2">
    <source>
        <dbReference type="Pfam" id="PF02776"/>
    </source>
</evidence>
<dbReference type="OrthoDB" id="4494979at2"/>
<dbReference type="Pfam" id="PF02776">
    <property type="entry name" value="TPP_enzyme_N"/>
    <property type="match status" value="1"/>
</dbReference>
<evidence type="ECO:0000313" key="4">
    <source>
        <dbReference type="Proteomes" id="UP000182840"/>
    </source>
</evidence>
<dbReference type="RefSeq" id="WP_072602879.1">
    <property type="nucleotide sequence ID" value="NZ_CP018171.1"/>
</dbReference>
<dbReference type="InterPro" id="IPR012001">
    <property type="entry name" value="Thiamin_PyroP_enz_TPP-bd_dom"/>
</dbReference>
<dbReference type="GO" id="GO:0009099">
    <property type="term" value="P:L-valine biosynthetic process"/>
    <property type="evidence" value="ECO:0007669"/>
    <property type="project" value="TreeGrafter"/>
</dbReference>
<reference evidence="4" key="1">
    <citation type="submission" date="2016-11" db="EMBL/GenBank/DDBJ databases">
        <title>Mesorhizobium oceanicum sp. nov., isolated from deep seawater in South China Sea.</title>
        <authorList>
            <person name="Fu G.-Y."/>
        </authorList>
    </citation>
    <scope>NUCLEOTIDE SEQUENCE [LARGE SCALE GENOMIC DNA]</scope>
    <source>
        <strain evidence="4">B7</strain>
    </source>
</reference>
<dbReference type="EMBL" id="CP018171">
    <property type="protein sequence ID" value="APH71336.1"/>
    <property type="molecule type" value="Genomic_DNA"/>
</dbReference>
<dbReference type="AlphaFoldDB" id="A0A1L3SPK3"/>
<name>A0A1L3SPK3_9HYPH</name>
<dbReference type="PANTHER" id="PTHR18968:SF13">
    <property type="entry name" value="ACETOLACTATE SYNTHASE CATALYTIC SUBUNIT, MITOCHONDRIAL"/>
    <property type="match status" value="1"/>
</dbReference>
<dbReference type="InterPro" id="IPR045229">
    <property type="entry name" value="TPP_enz"/>
</dbReference>
<dbReference type="SUPFAM" id="SSF52518">
    <property type="entry name" value="Thiamin diphosphate-binding fold (THDP-binding)"/>
    <property type="match status" value="1"/>
</dbReference>
<sequence>MRNISGNRYLAEALRSYGVDYFFHMPALLMPAFAEMRGMGITLLSAHIEKAAAYMADGYSRVSNKVSVVGAQYVGAANLAAGLPDPWLGRSPVLAITGGPARGLQNKHVYQEIDALEMYDGSGRRAKT</sequence>
<dbReference type="GO" id="GO:0050660">
    <property type="term" value="F:flavin adenine dinucleotide binding"/>
    <property type="evidence" value="ECO:0007669"/>
    <property type="project" value="TreeGrafter"/>
</dbReference>
<dbReference type="PANTHER" id="PTHR18968">
    <property type="entry name" value="THIAMINE PYROPHOSPHATE ENZYMES"/>
    <property type="match status" value="1"/>
</dbReference>
<protein>
    <recommendedName>
        <fullName evidence="2">Thiamine pyrophosphate enzyme N-terminal TPP-binding domain-containing protein</fullName>
    </recommendedName>
</protein>
<dbReference type="CDD" id="cd07035">
    <property type="entry name" value="TPP_PYR_POX_like"/>
    <property type="match status" value="1"/>
</dbReference>
<dbReference type="Gene3D" id="3.40.50.970">
    <property type="match status" value="1"/>
</dbReference>
<comment type="similarity">
    <text evidence="1">Belongs to the TPP enzyme family.</text>
</comment>
<gene>
    <name evidence="3" type="ORF">BSQ44_08115</name>
</gene>
<dbReference type="STRING" id="1670800.BSQ44_08115"/>
<dbReference type="GO" id="GO:0030976">
    <property type="term" value="F:thiamine pyrophosphate binding"/>
    <property type="evidence" value="ECO:0007669"/>
    <property type="project" value="InterPro"/>
</dbReference>
<dbReference type="GO" id="GO:0005948">
    <property type="term" value="C:acetolactate synthase complex"/>
    <property type="evidence" value="ECO:0007669"/>
    <property type="project" value="TreeGrafter"/>
</dbReference>
<dbReference type="GO" id="GO:0003984">
    <property type="term" value="F:acetolactate synthase activity"/>
    <property type="evidence" value="ECO:0007669"/>
    <property type="project" value="TreeGrafter"/>
</dbReference>
<dbReference type="InterPro" id="IPR029061">
    <property type="entry name" value="THDP-binding"/>
</dbReference>
<proteinExistence type="inferred from homology"/>
<evidence type="ECO:0000256" key="1">
    <source>
        <dbReference type="ARBA" id="ARBA00007812"/>
    </source>
</evidence>
<dbReference type="Proteomes" id="UP000182840">
    <property type="component" value="Chromosome"/>
</dbReference>
<accession>A0A1L3SPK3</accession>
<evidence type="ECO:0000313" key="3">
    <source>
        <dbReference type="EMBL" id="APH71336.1"/>
    </source>
</evidence>
<organism evidence="3 4">
    <name type="scientific">Aquibium oceanicum</name>
    <dbReference type="NCBI Taxonomy" id="1670800"/>
    <lineage>
        <taxon>Bacteria</taxon>
        <taxon>Pseudomonadati</taxon>
        <taxon>Pseudomonadota</taxon>
        <taxon>Alphaproteobacteria</taxon>
        <taxon>Hyphomicrobiales</taxon>
        <taxon>Phyllobacteriaceae</taxon>
        <taxon>Aquibium</taxon>
    </lineage>
</organism>
<dbReference type="KEGG" id="meso:BSQ44_08115"/>